<accession>A0ACC2NQW4</accession>
<reference evidence="1" key="1">
    <citation type="submission" date="2023-04" db="EMBL/GenBank/DDBJ databases">
        <title>A chromosome-level genome assembly of the parasitoid wasp Eretmocerus hayati.</title>
        <authorList>
            <person name="Zhong Y."/>
            <person name="Liu S."/>
            <person name="Liu Y."/>
        </authorList>
    </citation>
    <scope>NUCLEOTIDE SEQUENCE</scope>
    <source>
        <strain evidence="1">ZJU_SS_LIU_2023</strain>
    </source>
</reference>
<comment type="caution">
    <text evidence="1">The sequence shown here is derived from an EMBL/GenBank/DDBJ whole genome shotgun (WGS) entry which is preliminary data.</text>
</comment>
<evidence type="ECO:0000313" key="2">
    <source>
        <dbReference type="Proteomes" id="UP001239111"/>
    </source>
</evidence>
<keyword evidence="2" id="KW-1185">Reference proteome</keyword>
<gene>
    <name evidence="1" type="ORF">QAD02_004505</name>
</gene>
<dbReference type="EMBL" id="CM056743">
    <property type="protein sequence ID" value="KAJ8673243.1"/>
    <property type="molecule type" value="Genomic_DNA"/>
</dbReference>
<dbReference type="Proteomes" id="UP001239111">
    <property type="component" value="Chromosome 3"/>
</dbReference>
<sequence>MYRIIFVTVISLSMFCADSTVLRSNTSVLEQEYGPTTNHFPLESIIDLATNRSMVDGNNQEILPVRRRKRMVGSYVVNDYDYPYVVSLKSSHSHRCGGTILTPRLILTAAHCIKAKDSISHVEVSGENGKERYPVTKKISHPNYQIGIYDKHDIGVVLLGERIPNAHIVSLQPHPQRVRDRSEAYAFGWGQTGNGFTSQELRRADLPLLLPSQCENKPGHNVAWVCIDSSKADTCPGDSGGPLMYKNKQVGITSHGKYPANYKGPKCKPGFLSFFTRVSFYYDWIQRYIELYP</sequence>
<evidence type="ECO:0000313" key="1">
    <source>
        <dbReference type="EMBL" id="KAJ8673243.1"/>
    </source>
</evidence>
<name>A0ACC2NQW4_9HYME</name>
<protein>
    <submittedName>
        <fullName evidence="1">Uncharacterized protein</fullName>
    </submittedName>
</protein>
<proteinExistence type="predicted"/>
<organism evidence="1 2">
    <name type="scientific">Eretmocerus hayati</name>
    <dbReference type="NCBI Taxonomy" id="131215"/>
    <lineage>
        <taxon>Eukaryota</taxon>
        <taxon>Metazoa</taxon>
        <taxon>Ecdysozoa</taxon>
        <taxon>Arthropoda</taxon>
        <taxon>Hexapoda</taxon>
        <taxon>Insecta</taxon>
        <taxon>Pterygota</taxon>
        <taxon>Neoptera</taxon>
        <taxon>Endopterygota</taxon>
        <taxon>Hymenoptera</taxon>
        <taxon>Apocrita</taxon>
        <taxon>Proctotrupomorpha</taxon>
        <taxon>Chalcidoidea</taxon>
        <taxon>Aphelinidae</taxon>
        <taxon>Aphelininae</taxon>
        <taxon>Eretmocerus</taxon>
    </lineage>
</organism>